<feature type="region of interest" description="Disordered" evidence="1">
    <location>
        <begin position="1"/>
        <end position="98"/>
    </location>
</feature>
<reference evidence="2 3" key="2">
    <citation type="submission" date="2018-11" db="EMBL/GenBank/DDBJ databases">
        <authorList>
            <consortium name="Pathogen Informatics"/>
        </authorList>
    </citation>
    <scope>NUCLEOTIDE SEQUENCE [LARGE SCALE GENOMIC DNA]</scope>
</reference>
<proteinExistence type="predicted"/>
<dbReference type="AlphaFoldDB" id="A0A0M3JKH3"/>
<name>A0A0M3JKH3_ANISI</name>
<feature type="compositionally biased region" description="Polar residues" evidence="1">
    <location>
        <begin position="67"/>
        <end position="98"/>
    </location>
</feature>
<evidence type="ECO:0000313" key="3">
    <source>
        <dbReference type="Proteomes" id="UP000267096"/>
    </source>
</evidence>
<evidence type="ECO:0000256" key="1">
    <source>
        <dbReference type="SAM" id="MobiDB-lite"/>
    </source>
</evidence>
<evidence type="ECO:0000313" key="2">
    <source>
        <dbReference type="EMBL" id="VDK30326.1"/>
    </source>
</evidence>
<feature type="compositionally biased region" description="Low complexity" evidence="1">
    <location>
        <begin position="55"/>
        <end position="66"/>
    </location>
</feature>
<accession>A0A0M3JKH3</accession>
<protein>
    <submittedName>
        <fullName evidence="2 4">Uncharacterized protein</fullName>
    </submittedName>
</protein>
<organism evidence="4">
    <name type="scientific">Anisakis simplex</name>
    <name type="common">Herring worm</name>
    <dbReference type="NCBI Taxonomy" id="6269"/>
    <lineage>
        <taxon>Eukaryota</taxon>
        <taxon>Metazoa</taxon>
        <taxon>Ecdysozoa</taxon>
        <taxon>Nematoda</taxon>
        <taxon>Chromadorea</taxon>
        <taxon>Rhabditida</taxon>
        <taxon>Spirurina</taxon>
        <taxon>Ascaridomorpha</taxon>
        <taxon>Ascaridoidea</taxon>
        <taxon>Anisakidae</taxon>
        <taxon>Anisakis</taxon>
        <taxon>Anisakis simplex complex</taxon>
    </lineage>
</organism>
<evidence type="ECO:0000313" key="4">
    <source>
        <dbReference type="WBParaSite" id="ASIM_0000814701-mRNA-1"/>
    </source>
</evidence>
<dbReference type="EMBL" id="UYRR01020118">
    <property type="protein sequence ID" value="VDK30326.1"/>
    <property type="molecule type" value="Genomic_DNA"/>
</dbReference>
<feature type="compositionally biased region" description="Polar residues" evidence="1">
    <location>
        <begin position="14"/>
        <end position="24"/>
    </location>
</feature>
<sequence length="98" mass="10290">MPTSATVMHPTPPSSQSAVSNQRNADLISSPLNFAHLPAPILPSSNQQLNAGSAQQPQSQNGTQQQNELNNQANGSVSQLPNQIPNTIVMHTNAAPSQ</sequence>
<keyword evidence="3" id="KW-1185">Reference proteome</keyword>
<dbReference type="Proteomes" id="UP000267096">
    <property type="component" value="Unassembled WGS sequence"/>
</dbReference>
<gene>
    <name evidence="2" type="ORF">ASIM_LOCUS7906</name>
</gene>
<reference evidence="4" key="1">
    <citation type="submission" date="2017-02" db="UniProtKB">
        <authorList>
            <consortium name="WormBaseParasite"/>
        </authorList>
    </citation>
    <scope>IDENTIFICATION</scope>
</reference>
<dbReference type="WBParaSite" id="ASIM_0000814701-mRNA-1">
    <property type="protein sequence ID" value="ASIM_0000814701-mRNA-1"/>
    <property type="gene ID" value="ASIM_0000814701"/>
</dbReference>
<feature type="compositionally biased region" description="Polar residues" evidence="1">
    <location>
        <begin position="43"/>
        <end position="54"/>
    </location>
</feature>